<reference evidence="1 2" key="1">
    <citation type="submission" date="2017-04" db="EMBL/GenBank/DDBJ databases">
        <title>Compelte genome sequence of WV33.</title>
        <authorList>
            <person name="Lee P.C."/>
        </authorList>
    </citation>
    <scope>NUCLEOTIDE SEQUENCE [LARGE SCALE GENOMIC DNA]</scope>
    <source>
        <strain evidence="1 2">WV33</strain>
    </source>
</reference>
<accession>A0A2S1L937</accession>
<evidence type="ECO:0000313" key="1">
    <source>
        <dbReference type="EMBL" id="AWG20241.1"/>
    </source>
</evidence>
<dbReference type="KEGG" id="ffa:FFWV33_01210"/>
<dbReference type="AlphaFoldDB" id="A0A2S1L937"/>
<name>A0A2S1L937_9FLAO</name>
<evidence type="ECO:0000313" key="2">
    <source>
        <dbReference type="Proteomes" id="UP000244527"/>
    </source>
</evidence>
<protein>
    <recommendedName>
        <fullName evidence="3">Peptidase E</fullName>
    </recommendedName>
</protein>
<dbReference type="RefSeq" id="WP_108739207.1">
    <property type="nucleotide sequence ID" value="NZ_CP020918.1"/>
</dbReference>
<evidence type="ECO:0008006" key="3">
    <source>
        <dbReference type="Google" id="ProtNLM"/>
    </source>
</evidence>
<proteinExistence type="predicted"/>
<keyword evidence="2" id="KW-1185">Reference proteome</keyword>
<dbReference type="EMBL" id="CP020918">
    <property type="protein sequence ID" value="AWG20241.1"/>
    <property type="molecule type" value="Genomic_DNA"/>
</dbReference>
<dbReference type="OrthoDB" id="5735516at2"/>
<dbReference type="Pfam" id="PF20420">
    <property type="entry name" value="DUF6702"/>
    <property type="match status" value="1"/>
</dbReference>
<sequence length="167" mass="19470">MRKLKLSLLFSILIIAMSSFGLHKFYMGIYQINYAPEKKMLQITTRIFVDDLNKALENKYKKVTHIGTTKETQEDLALMQKYLSEKFRLKINGKFMPMQYLSKEMESDVLICYLNIKGISKIKTLETYNAVLTDWDAEQQNIAHFTGFGAKQSFLFTESVTNHVLKF</sequence>
<organism evidence="1 2">
    <name type="scientific">Flavobacterium faecale</name>
    <dbReference type="NCBI Taxonomy" id="1355330"/>
    <lineage>
        <taxon>Bacteria</taxon>
        <taxon>Pseudomonadati</taxon>
        <taxon>Bacteroidota</taxon>
        <taxon>Flavobacteriia</taxon>
        <taxon>Flavobacteriales</taxon>
        <taxon>Flavobacteriaceae</taxon>
        <taxon>Flavobacterium</taxon>
    </lineage>
</organism>
<gene>
    <name evidence="1" type="ORF">FFWV33_01210</name>
</gene>
<dbReference type="InterPro" id="IPR046525">
    <property type="entry name" value="DUF6702"/>
</dbReference>
<dbReference type="Proteomes" id="UP000244527">
    <property type="component" value="Chromosome"/>
</dbReference>